<proteinExistence type="predicted"/>
<feature type="compositionally biased region" description="Polar residues" evidence="1">
    <location>
        <begin position="1"/>
        <end position="13"/>
    </location>
</feature>
<feature type="region of interest" description="Disordered" evidence="1">
    <location>
        <begin position="53"/>
        <end position="79"/>
    </location>
</feature>
<accession>A0A4Y9ZWE6</accession>
<name>A0A4Y9ZWE6_9AGAM</name>
<dbReference type="Proteomes" id="UP000298061">
    <property type="component" value="Unassembled WGS sequence"/>
</dbReference>
<evidence type="ECO:0000256" key="1">
    <source>
        <dbReference type="SAM" id="MobiDB-lite"/>
    </source>
</evidence>
<sequence length="171" mass="17673">MSPSSLPTNTATGDQLDYPYDPAPHAADCDTGMAQLYDQEFFQQTPLAWEDKKMHLELADDPSPPLSFGHENSSLSSSSTLASATASGMYFASPSGHGDIDMSDVPYGAQPALPTALGAAPSPSSTCEDSSSSSRSTRRTTAAGSTPSSLSVTLDSGALSGILPAGFTYLR</sequence>
<keyword evidence="3" id="KW-1185">Reference proteome</keyword>
<feature type="compositionally biased region" description="Low complexity" evidence="1">
    <location>
        <begin position="120"/>
        <end position="149"/>
    </location>
</feature>
<comment type="caution">
    <text evidence="2">The sequence shown here is derived from an EMBL/GenBank/DDBJ whole genome shotgun (WGS) entry which is preliminary data.</text>
</comment>
<feature type="region of interest" description="Disordered" evidence="1">
    <location>
        <begin position="1"/>
        <end position="24"/>
    </location>
</feature>
<gene>
    <name evidence="2" type="ORF">EWM64_g5628</name>
</gene>
<evidence type="ECO:0000313" key="2">
    <source>
        <dbReference type="EMBL" id="TFY78387.1"/>
    </source>
</evidence>
<reference evidence="2 3" key="1">
    <citation type="submission" date="2019-02" db="EMBL/GenBank/DDBJ databases">
        <title>Genome sequencing of the rare red list fungi Hericium alpestre (H. flagellum).</title>
        <authorList>
            <person name="Buettner E."/>
            <person name="Kellner H."/>
        </authorList>
    </citation>
    <scope>NUCLEOTIDE SEQUENCE [LARGE SCALE GENOMIC DNA]</scope>
    <source>
        <strain evidence="2 3">DSM 108284</strain>
    </source>
</reference>
<dbReference type="AlphaFoldDB" id="A0A4Y9ZWE6"/>
<dbReference type="EMBL" id="SFCI01000691">
    <property type="protein sequence ID" value="TFY78387.1"/>
    <property type="molecule type" value="Genomic_DNA"/>
</dbReference>
<organism evidence="2 3">
    <name type="scientific">Hericium alpestre</name>
    <dbReference type="NCBI Taxonomy" id="135208"/>
    <lineage>
        <taxon>Eukaryota</taxon>
        <taxon>Fungi</taxon>
        <taxon>Dikarya</taxon>
        <taxon>Basidiomycota</taxon>
        <taxon>Agaricomycotina</taxon>
        <taxon>Agaricomycetes</taxon>
        <taxon>Russulales</taxon>
        <taxon>Hericiaceae</taxon>
        <taxon>Hericium</taxon>
    </lineage>
</organism>
<feature type="region of interest" description="Disordered" evidence="1">
    <location>
        <begin position="100"/>
        <end position="151"/>
    </location>
</feature>
<protein>
    <submittedName>
        <fullName evidence="2">Uncharacterized protein</fullName>
    </submittedName>
</protein>
<evidence type="ECO:0000313" key="3">
    <source>
        <dbReference type="Proteomes" id="UP000298061"/>
    </source>
</evidence>